<gene>
    <name evidence="1" type="ORF">QR721_11735</name>
</gene>
<accession>A0ABY9KTS1</accession>
<proteinExistence type="predicted"/>
<sequence length="100" mass="10935">MAGKSHIDITLDLHMHGGRKLDLRIPVHQTVTQLLANLAETLNLDEAIISQAIKIATKELVLTGDDRLTDYPVTDGDVLVVLAPVRAGADLSLEERNETR</sequence>
<dbReference type="EMBL" id="CP129113">
    <property type="protein sequence ID" value="WLV24299.1"/>
    <property type="molecule type" value="Genomic_DNA"/>
</dbReference>
<dbReference type="InterPro" id="IPR024962">
    <property type="entry name" value="YukD-like"/>
</dbReference>
<dbReference type="Gene3D" id="3.10.20.90">
    <property type="entry name" value="Phosphatidylinositol 3-kinase Catalytic Subunit, Chain A, domain 1"/>
    <property type="match status" value="1"/>
</dbReference>
<name>A0ABY9KTS1_9BACI</name>
<organism evidence="1 2">
    <name type="scientific">Aciduricibacillus chroicocephali</name>
    <dbReference type="NCBI Taxonomy" id="3054939"/>
    <lineage>
        <taxon>Bacteria</taxon>
        <taxon>Bacillati</taxon>
        <taxon>Bacillota</taxon>
        <taxon>Bacilli</taxon>
        <taxon>Bacillales</taxon>
        <taxon>Bacillaceae</taxon>
        <taxon>Aciduricibacillus</taxon>
    </lineage>
</organism>
<protein>
    <submittedName>
        <fullName evidence="1">EsaB/YukD family protein</fullName>
    </submittedName>
</protein>
<evidence type="ECO:0000313" key="1">
    <source>
        <dbReference type="EMBL" id="WLV24299.1"/>
    </source>
</evidence>
<dbReference type="SUPFAM" id="SSF54236">
    <property type="entry name" value="Ubiquitin-like"/>
    <property type="match status" value="1"/>
</dbReference>
<dbReference type="RefSeq" id="WP_348027180.1">
    <property type="nucleotide sequence ID" value="NZ_CP129113.1"/>
</dbReference>
<dbReference type="Proteomes" id="UP001180087">
    <property type="component" value="Chromosome"/>
</dbReference>
<dbReference type="Pfam" id="PF08817">
    <property type="entry name" value="YukD"/>
    <property type="match status" value="1"/>
</dbReference>
<reference evidence="1" key="1">
    <citation type="submission" date="2023-06" db="EMBL/GenBank/DDBJ databases">
        <title>A Treasure from Seagulls: Isolation and Description of Aciduricobacillus qingdaonensis gen. nov., sp. nov., a Rare Obligately Uric Acid-utilizing Member in the Family Bacillaceae.</title>
        <authorList>
            <person name="Liu W."/>
            <person name="Wang B."/>
        </authorList>
    </citation>
    <scope>NUCLEOTIDE SEQUENCE</scope>
    <source>
        <strain evidence="1">44XB</strain>
    </source>
</reference>
<evidence type="ECO:0000313" key="2">
    <source>
        <dbReference type="Proteomes" id="UP001180087"/>
    </source>
</evidence>
<dbReference type="InterPro" id="IPR029071">
    <property type="entry name" value="Ubiquitin-like_domsf"/>
</dbReference>
<keyword evidence="2" id="KW-1185">Reference proteome</keyword>